<proteinExistence type="predicted"/>
<dbReference type="AlphaFoldDB" id="A0A183LZL7"/>
<dbReference type="PANTHER" id="PTHR47027">
    <property type="entry name" value="REVERSE TRANSCRIPTASE DOMAIN-CONTAINING PROTEIN"/>
    <property type="match status" value="1"/>
</dbReference>
<gene>
    <name evidence="1" type="ORF">SMRZ_LOCUS9242</name>
</gene>
<evidence type="ECO:0000313" key="1">
    <source>
        <dbReference type="EMBL" id="VDO85436.1"/>
    </source>
</evidence>
<organism evidence="1 2">
    <name type="scientific">Schistosoma margrebowiei</name>
    <dbReference type="NCBI Taxonomy" id="48269"/>
    <lineage>
        <taxon>Eukaryota</taxon>
        <taxon>Metazoa</taxon>
        <taxon>Spiralia</taxon>
        <taxon>Lophotrochozoa</taxon>
        <taxon>Platyhelminthes</taxon>
        <taxon>Trematoda</taxon>
        <taxon>Digenea</taxon>
        <taxon>Strigeidida</taxon>
        <taxon>Schistosomatoidea</taxon>
        <taxon>Schistosomatidae</taxon>
        <taxon>Schistosoma</taxon>
    </lineage>
</organism>
<dbReference type="EMBL" id="UZAI01004297">
    <property type="protein sequence ID" value="VDO85436.1"/>
    <property type="molecule type" value="Genomic_DNA"/>
</dbReference>
<evidence type="ECO:0000313" key="2">
    <source>
        <dbReference type="Proteomes" id="UP000277204"/>
    </source>
</evidence>
<dbReference type="Proteomes" id="UP000277204">
    <property type="component" value="Unassembled WGS sequence"/>
</dbReference>
<dbReference type="STRING" id="48269.A0A183LZL7"/>
<protein>
    <submittedName>
        <fullName evidence="1">Uncharacterized protein</fullName>
    </submittedName>
</protein>
<sequence>MEITFSSSEFSGIDLLPGGPLIDLEYADNIVLFGEDADKMQSLLVALSNNARMFGMRFSPSKYKLLLQDWSASTPELRIGSEVVERVDNFTYLGSLISPNGLVSDEISARIRKARLAFANLRHLWRRRDIRLSIKGRLYCAAVPSVLLYGSETWPLRVEDTHANQPSFRETHFEFIKSHSKSDTIVTNGDSHLTESSIVGVTNPFQVEDEGFVEELIDYATNHHLVSYSFPTNTSNILSSGSTQHSIQSRPIYESRIISPTCPLNPTKDQMAALGLNHPVSNALKLQTNPIKCPVKEKTLRNVRPTNTEQHARSMSPSNLTDTYLSSKDTNDLIDEDDMEGTDLLHLISNSLDRFNAIVHPRDNISTLTSGLGESRNILSESESSNSYSQDCLFPTDIVTKPTTILSADRVSFYNLFMIGITMIMSIIVPRQFVP</sequence>
<reference evidence="1 2" key="1">
    <citation type="submission" date="2018-11" db="EMBL/GenBank/DDBJ databases">
        <authorList>
            <consortium name="Pathogen Informatics"/>
        </authorList>
    </citation>
    <scope>NUCLEOTIDE SEQUENCE [LARGE SCALE GENOMIC DNA]</scope>
    <source>
        <strain evidence="1 2">Zambia</strain>
    </source>
</reference>
<keyword evidence="2" id="KW-1185">Reference proteome</keyword>
<dbReference type="PANTHER" id="PTHR47027:SF20">
    <property type="entry name" value="REVERSE TRANSCRIPTASE-LIKE PROTEIN WITH RNA-DIRECTED DNA POLYMERASE DOMAIN"/>
    <property type="match status" value="1"/>
</dbReference>
<name>A0A183LZL7_9TREM</name>
<accession>A0A183LZL7</accession>